<dbReference type="PANTHER" id="PTHR23426:SF67">
    <property type="entry name" value="2FE-2S FERREDOXIN-TYPE DOMAIN-CONTAINING PROTEIN"/>
    <property type="match status" value="1"/>
</dbReference>
<keyword evidence="2" id="KW-0479">Metal-binding</keyword>
<dbReference type="SUPFAM" id="SSF54292">
    <property type="entry name" value="2Fe-2S ferredoxin-like"/>
    <property type="match status" value="1"/>
</dbReference>
<gene>
    <name evidence="6" type="ORF">GXP67_03790</name>
</gene>
<dbReference type="InterPro" id="IPR012675">
    <property type="entry name" value="Beta-grasp_dom_sf"/>
</dbReference>
<dbReference type="InterPro" id="IPR036010">
    <property type="entry name" value="2Fe-2S_ferredoxin-like_sf"/>
</dbReference>
<reference evidence="6 7" key="1">
    <citation type="submission" date="2020-01" db="EMBL/GenBank/DDBJ databases">
        <authorList>
            <person name="Kim M.K."/>
        </authorList>
    </citation>
    <scope>NUCLEOTIDE SEQUENCE [LARGE SCALE GENOMIC DNA]</scope>
    <source>
        <strain evidence="6 7">172606-1</strain>
    </source>
</reference>
<dbReference type="GO" id="GO:0140647">
    <property type="term" value="P:P450-containing electron transport chain"/>
    <property type="evidence" value="ECO:0007669"/>
    <property type="project" value="InterPro"/>
</dbReference>
<organism evidence="6 7">
    <name type="scientific">Rhodocytophaga rosea</name>
    <dbReference type="NCBI Taxonomy" id="2704465"/>
    <lineage>
        <taxon>Bacteria</taxon>
        <taxon>Pseudomonadati</taxon>
        <taxon>Bacteroidota</taxon>
        <taxon>Cytophagia</taxon>
        <taxon>Cytophagales</taxon>
        <taxon>Rhodocytophagaceae</taxon>
        <taxon>Rhodocytophaga</taxon>
    </lineage>
</organism>
<evidence type="ECO:0000256" key="4">
    <source>
        <dbReference type="ARBA" id="ARBA00023014"/>
    </source>
</evidence>
<dbReference type="GO" id="GO:0009055">
    <property type="term" value="F:electron transfer activity"/>
    <property type="evidence" value="ECO:0007669"/>
    <property type="project" value="TreeGrafter"/>
</dbReference>
<sequence>MDIINIFVEDKSGNRQHIEIPTDINLNLMEVLKASEYPVLGTCGGMALCATCHVEVLEGDNLNPPQDQELDMLDTLPAITSGSRLACQIPVRENINGIVVKVLTE</sequence>
<evidence type="ECO:0000256" key="3">
    <source>
        <dbReference type="ARBA" id="ARBA00023004"/>
    </source>
</evidence>
<dbReference type="PROSITE" id="PS51085">
    <property type="entry name" value="2FE2S_FER_2"/>
    <property type="match status" value="1"/>
</dbReference>
<protein>
    <submittedName>
        <fullName evidence="6">2Fe-2S iron-sulfur cluster binding domain-containing protein</fullName>
    </submittedName>
</protein>
<dbReference type="InterPro" id="IPR001041">
    <property type="entry name" value="2Fe-2S_ferredoxin-type"/>
</dbReference>
<accession>A0A6C0GCY7</accession>
<evidence type="ECO:0000259" key="5">
    <source>
        <dbReference type="PROSITE" id="PS51085"/>
    </source>
</evidence>
<dbReference type="CDD" id="cd00207">
    <property type="entry name" value="fer2"/>
    <property type="match status" value="1"/>
</dbReference>
<dbReference type="Gene3D" id="3.10.20.30">
    <property type="match status" value="1"/>
</dbReference>
<proteinExistence type="predicted"/>
<evidence type="ECO:0000256" key="2">
    <source>
        <dbReference type="ARBA" id="ARBA00022723"/>
    </source>
</evidence>
<feature type="domain" description="2Fe-2S ferredoxin-type" evidence="5">
    <location>
        <begin position="2"/>
        <end position="105"/>
    </location>
</feature>
<evidence type="ECO:0000313" key="6">
    <source>
        <dbReference type="EMBL" id="QHT65849.1"/>
    </source>
</evidence>
<evidence type="ECO:0000313" key="7">
    <source>
        <dbReference type="Proteomes" id="UP000480178"/>
    </source>
</evidence>
<keyword evidence="3" id="KW-0408">Iron</keyword>
<dbReference type="PANTHER" id="PTHR23426">
    <property type="entry name" value="FERREDOXIN/ADRENODOXIN"/>
    <property type="match status" value="1"/>
</dbReference>
<name>A0A6C0GCY7_9BACT</name>
<dbReference type="GO" id="GO:0046872">
    <property type="term" value="F:metal ion binding"/>
    <property type="evidence" value="ECO:0007669"/>
    <property type="project" value="UniProtKB-KW"/>
</dbReference>
<dbReference type="AlphaFoldDB" id="A0A6C0GCY7"/>
<dbReference type="InterPro" id="IPR001055">
    <property type="entry name" value="Adrenodoxin-like"/>
</dbReference>
<dbReference type="Pfam" id="PF00111">
    <property type="entry name" value="Fer2"/>
    <property type="match status" value="1"/>
</dbReference>
<keyword evidence="7" id="KW-1185">Reference proteome</keyword>
<dbReference type="EMBL" id="CP048222">
    <property type="protein sequence ID" value="QHT65849.1"/>
    <property type="molecule type" value="Genomic_DNA"/>
</dbReference>
<dbReference type="KEGG" id="rhoz:GXP67_03790"/>
<evidence type="ECO:0000256" key="1">
    <source>
        <dbReference type="ARBA" id="ARBA00022714"/>
    </source>
</evidence>
<keyword evidence="1" id="KW-0001">2Fe-2S</keyword>
<dbReference type="GO" id="GO:0051537">
    <property type="term" value="F:2 iron, 2 sulfur cluster binding"/>
    <property type="evidence" value="ECO:0007669"/>
    <property type="project" value="UniProtKB-KW"/>
</dbReference>
<dbReference type="Proteomes" id="UP000480178">
    <property type="component" value="Chromosome"/>
</dbReference>
<keyword evidence="4" id="KW-0411">Iron-sulfur</keyword>